<dbReference type="RefSeq" id="XP_028464216.1">
    <property type="nucleotide sequence ID" value="XM_028614437.1"/>
</dbReference>
<evidence type="ECO:0000256" key="7">
    <source>
        <dbReference type="ARBA" id="ARBA00033194"/>
    </source>
</evidence>
<dbReference type="PANTHER" id="PTHR44329">
    <property type="entry name" value="SERINE/THREONINE-PROTEIN KINASE TNNI3K-RELATED"/>
    <property type="match status" value="1"/>
</dbReference>
<evidence type="ECO:0000256" key="6">
    <source>
        <dbReference type="ARBA" id="ARBA00030980"/>
    </source>
</evidence>
<comment type="function">
    <text evidence="1">Component of the EKC/KEOPS complex that is required for the formation of a threonylcarbamoyl group on adenosine at position 37 (t(6)A37) in tRNAs that read codons beginning with adenine. The complex is probably involved in the transfer of the threonylcarbamoyl moiety of threonylcarbamoyl-AMP (TC-AMP) to the N6 group of A37. BUD32 has ATPase activity in the context of the EKC/KEOPS complex and likely plays a supporting role to the catalytic subunit KAE1. The EKC/KEOPS complex also promotes both telomere uncapping and telomere elongation. The complex is required for efficient recruitment of transcriptional coactivators.</text>
</comment>
<dbReference type="EC" id="2.7.11.1" evidence="3"/>
<dbReference type="PROSITE" id="PS00109">
    <property type="entry name" value="PROTEIN_KINASE_TYR"/>
    <property type="match status" value="1"/>
</dbReference>
<evidence type="ECO:0000259" key="10">
    <source>
        <dbReference type="PROSITE" id="PS50011"/>
    </source>
</evidence>
<protein>
    <recommendedName>
        <fullName evidence="5">EKC/KEOPS complex subunit BUD32</fullName>
        <ecNumber evidence="3">2.7.11.1</ecNumber>
    </recommendedName>
    <alternativeName>
        <fullName evidence="6 7">Atypical Serine/threonine protein kinase BUD32</fullName>
    </alternativeName>
    <alternativeName>
        <fullName evidence="4">EKC/KEOPS complex subunit bud32</fullName>
    </alternativeName>
</protein>
<evidence type="ECO:0000256" key="1">
    <source>
        <dbReference type="ARBA" id="ARBA00003747"/>
    </source>
</evidence>
<dbReference type="InterPro" id="IPR000719">
    <property type="entry name" value="Prot_kinase_dom"/>
</dbReference>
<evidence type="ECO:0000256" key="3">
    <source>
        <dbReference type="ARBA" id="ARBA00012513"/>
    </source>
</evidence>
<proteinExistence type="predicted"/>
<dbReference type="PROSITE" id="PS50011">
    <property type="entry name" value="PROTEIN_KINASE_DOM"/>
    <property type="match status" value="1"/>
</dbReference>
<evidence type="ECO:0000256" key="2">
    <source>
        <dbReference type="ARBA" id="ARBA00011534"/>
    </source>
</evidence>
<dbReference type="GO" id="GO:0004674">
    <property type="term" value="F:protein serine/threonine kinase activity"/>
    <property type="evidence" value="ECO:0007669"/>
    <property type="project" value="UniProtKB-EC"/>
</dbReference>
<dbReference type="InterPro" id="IPR011009">
    <property type="entry name" value="Kinase-like_dom_sf"/>
</dbReference>
<feature type="domain" description="Protein kinase" evidence="10">
    <location>
        <begin position="17"/>
        <end position="262"/>
    </location>
</feature>
<dbReference type="InterPro" id="IPR051681">
    <property type="entry name" value="Ser/Thr_Kinases-Pseudokinases"/>
</dbReference>
<dbReference type="AlphaFoldDB" id="A0A3N2PPP4"/>
<evidence type="ECO:0000313" key="12">
    <source>
        <dbReference type="Proteomes" id="UP000272025"/>
    </source>
</evidence>
<dbReference type="SUPFAM" id="SSF56112">
    <property type="entry name" value="Protein kinase-like (PK-like)"/>
    <property type="match status" value="1"/>
</dbReference>
<dbReference type="STRING" id="1314773.A0A3N2PPP4"/>
<reference evidence="11 12" key="1">
    <citation type="journal article" date="2018" name="Mol. Ecol.">
        <title>The obligate alkalophilic soda-lake fungus Sodiomyces alkalinus has shifted to a protein diet.</title>
        <authorList>
            <person name="Grum-Grzhimaylo A.A."/>
            <person name="Falkoski D.L."/>
            <person name="van den Heuvel J."/>
            <person name="Valero-Jimenez C.A."/>
            <person name="Min B."/>
            <person name="Choi I.G."/>
            <person name="Lipzen A."/>
            <person name="Daum C.G."/>
            <person name="Aanen D.K."/>
            <person name="Tsang A."/>
            <person name="Henrissat B."/>
            <person name="Bilanenko E.N."/>
            <person name="de Vries R.P."/>
            <person name="van Kan J.A.L."/>
            <person name="Grigoriev I.V."/>
            <person name="Debets A.J.M."/>
        </authorList>
    </citation>
    <scope>NUCLEOTIDE SEQUENCE [LARGE SCALE GENOMIC DNA]</scope>
    <source>
        <strain evidence="11 12">F11</strain>
    </source>
</reference>
<evidence type="ECO:0000256" key="5">
    <source>
        <dbReference type="ARBA" id="ARBA00019973"/>
    </source>
</evidence>
<dbReference type="InterPro" id="IPR008266">
    <property type="entry name" value="Tyr_kinase_AS"/>
</dbReference>
<dbReference type="PANTHER" id="PTHR44329:SF291">
    <property type="entry name" value="PROTEIN KINASE DOMAIN-CONTAINING PROTEIN"/>
    <property type="match status" value="1"/>
</dbReference>
<dbReference type="InterPro" id="IPR001245">
    <property type="entry name" value="Ser-Thr/Tyr_kinase_cat_dom"/>
</dbReference>
<dbReference type="Pfam" id="PF07714">
    <property type="entry name" value="PK_Tyr_Ser-Thr"/>
    <property type="match status" value="1"/>
</dbReference>
<gene>
    <name evidence="11" type="ORF">SODALDRAFT_362212</name>
</gene>
<evidence type="ECO:0000256" key="4">
    <source>
        <dbReference type="ARBA" id="ARBA00013948"/>
    </source>
</evidence>
<accession>A0A3N2PPP4</accession>
<organism evidence="11 12">
    <name type="scientific">Sodiomyces alkalinus (strain CBS 110278 / VKM F-3762 / F11)</name>
    <name type="common">Alkaliphilic filamentous fungus</name>
    <dbReference type="NCBI Taxonomy" id="1314773"/>
    <lineage>
        <taxon>Eukaryota</taxon>
        <taxon>Fungi</taxon>
        <taxon>Dikarya</taxon>
        <taxon>Ascomycota</taxon>
        <taxon>Pezizomycotina</taxon>
        <taxon>Sordariomycetes</taxon>
        <taxon>Hypocreomycetidae</taxon>
        <taxon>Glomerellales</taxon>
        <taxon>Plectosphaerellaceae</taxon>
        <taxon>Sodiomyces</taxon>
    </lineage>
</organism>
<dbReference type="Proteomes" id="UP000272025">
    <property type="component" value="Unassembled WGS sequence"/>
</dbReference>
<dbReference type="GeneID" id="39582915"/>
<dbReference type="OrthoDB" id="1668230at2759"/>
<keyword evidence="12" id="KW-1185">Reference proteome</keyword>
<evidence type="ECO:0000313" key="11">
    <source>
        <dbReference type="EMBL" id="ROT36410.1"/>
    </source>
</evidence>
<evidence type="ECO:0000256" key="8">
    <source>
        <dbReference type="ARBA" id="ARBA00047899"/>
    </source>
</evidence>
<name>A0A3N2PPP4_SODAK</name>
<dbReference type="Gene3D" id="1.10.510.10">
    <property type="entry name" value="Transferase(Phosphotransferase) domain 1"/>
    <property type="match status" value="1"/>
</dbReference>
<keyword evidence="11" id="KW-0418">Kinase</keyword>
<comment type="subunit">
    <text evidence="2">Component of the EKC/KEOPS complex composed of at least BUD32, CGI121, GON7, KAE1 and PCC1; the whole complex dimerizes.</text>
</comment>
<comment type="catalytic activity">
    <reaction evidence="9">
        <text>L-seryl-[protein] + ATP = O-phospho-L-seryl-[protein] + ADP + H(+)</text>
        <dbReference type="Rhea" id="RHEA:17989"/>
        <dbReference type="Rhea" id="RHEA-COMP:9863"/>
        <dbReference type="Rhea" id="RHEA-COMP:11604"/>
        <dbReference type="ChEBI" id="CHEBI:15378"/>
        <dbReference type="ChEBI" id="CHEBI:29999"/>
        <dbReference type="ChEBI" id="CHEBI:30616"/>
        <dbReference type="ChEBI" id="CHEBI:83421"/>
        <dbReference type="ChEBI" id="CHEBI:456216"/>
        <dbReference type="EC" id="2.7.11.1"/>
    </reaction>
</comment>
<keyword evidence="11" id="KW-0808">Transferase</keyword>
<dbReference type="GO" id="GO:0005524">
    <property type="term" value="F:ATP binding"/>
    <property type="evidence" value="ECO:0007669"/>
    <property type="project" value="InterPro"/>
</dbReference>
<dbReference type="EMBL" id="ML119059">
    <property type="protein sequence ID" value="ROT36410.1"/>
    <property type="molecule type" value="Genomic_DNA"/>
</dbReference>
<evidence type="ECO:0000256" key="9">
    <source>
        <dbReference type="ARBA" id="ARBA00048679"/>
    </source>
</evidence>
<sequence>MRLHVRPALHKQSSSLILITDTTGPHTGLVVLDASSNTVIKKPFNEEESSQYVELERRIYERLTERGGHDGLLRYHGVVENGIRLEFAPHLQLKSCSDERERGGGPDTTRLRWIIQVAEALRFLHDAGIIHGDLTSANVLLDAGWNAKVADFAGSSLDGSPLLVASPASYQCPESNTSVKGDIFAFGSLVYEIMTGQEPYQGRDGGDIRLLFASKTFPDITHLGDLGRIIEKCWHGRYSGCDSLVRDLKGIVSFFLSRLQIH</sequence>
<comment type="catalytic activity">
    <reaction evidence="8">
        <text>L-threonyl-[protein] + ATP = O-phospho-L-threonyl-[protein] + ADP + H(+)</text>
        <dbReference type="Rhea" id="RHEA:46608"/>
        <dbReference type="Rhea" id="RHEA-COMP:11060"/>
        <dbReference type="Rhea" id="RHEA-COMP:11605"/>
        <dbReference type="ChEBI" id="CHEBI:15378"/>
        <dbReference type="ChEBI" id="CHEBI:30013"/>
        <dbReference type="ChEBI" id="CHEBI:30616"/>
        <dbReference type="ChEBI" id="CHEBI:61977"/>
        <dbReference type="ChEBI" id="CHEBI:456216"/>
        <dbReference type="EC" id="2.7.11.1"/>
    </reaction>
</comment>